<evidence type="ECO:0000256" key="6">
    <source>
        <dbReference type="ARBA" id="ARBA00023136"/>
    </source>
</evidence>
<dbReference type="SUPFAM" id="SSF47473">
    <property type="entry name" value="EF-hand"/>
    <property type="match status" value="1"/>
</dbReference>
<dbReference type="Proteomes" id="UP000654370">
    <property type="component" value="Unassembled WGS sequence"/>
</dbReference>
<dbReference type="Gene3D" id="2.30.30.60">
    <property type="match status" value="1"/>
</dbReference>
<feature type="transmembrane region" description="Helical" evidence="8">
    <location>
        <begin position="277"/>
        <end position="298"/>
    </location>
</feature>
<feature type="region of interest" description="Disordered" evidence="7">
    <location>
        <begin position="100"/>
        <end position="157"/>
    </location>
</feature>
<dbReference type="InterPro" id="IPR010920">
    <property type="entry name" value="LSM_dom_sf"/>
</dbReference>
<dbReference type="SUPFAM" id="SSF50182">
    <property type="entry name" value="Sm-like ribonucleoproteins"/>
    <property type="match status" value="1"/>
</dbReference>
<dbReference type="GO" id="GO:0005509">
    <property type="term" value="F:calcium ion binding"/>
    <property type="evidence" value="ECO:0007669"/>
    <property type="project" value="InterPro"/>
</dbReference>
<dbReference type="OrthoDB" id="544685at2759"/>
<keyword evidence="3 8" id="KW-0812">Transmembrane</keyword>
<evidence type="ECO:0000256" key="3">
    <source>
        <dbReference type="ARBA" id="ARBA00022692"/>
    </source>
</evidence>
<keyword evidence="4" id="KW-0106">Calcium</keyword>
<dbReference type="Pfam" id="PF25886">
    <property type="entry name" value="Msy1"/>
    <property type="match status" value="1"/>
</dbReference>
<protein>
    <recommendedName>
        <fullName evidence="9">EF-hand domain-containing protein</fullName>
    </recommendedName>
</protein>
<feature type="transmembrane region" description="Helical" evidence="8">
    <location>
        <begin position="236"/>
        <end position="257"/>
    </location>
</feature>
<dbReference type="PANTHER" id="PTHR31618:SF1">
    <property type="entry name" value="EF-HAND DOMAIN-CONTAINING PROTEIN"/>
    <property type="match status" value="1"/>
</dbReference>
<name>A0A8H7PMN6_MORIS</name>
<evidence type="ECO:0000259" key="9">
    <source>
        <dbReference type="PROSITE" id="PS50222"/>
    </source>
</evidence>
<feature type="compositionally biased region" description="Basic and acidic residues" evidence="7">
    <location>
        <begin position="1"/>
        <end position="16"/>
    </location>
</feature>
<comment type="subcellular location">
    <subcellularLocation>
        <location evidence="1">Endomembrane system</location>
        <topology evidence="1">Multi-pass membrane protein</topology>
    </subcellularLocation>
</comment>
<proteinExistence type="inferred from homology"/>
<feature type="transmembrane region" description="Helical" evidence="8">
    <location>
        <begin position="596"/>
        <end position="629"/>
    </location>
</feature>
<dbReference type="Pfam" id="PF00924">
    <property type="entry name" value="MS_channel_2nd"/>
    <property type="match status" value="1"/>
</dbReference>
<dbReference type="AlphaFoldDB" id="A0A8H7PMN6"/>
<keyword evidence="6 8" id="KW-0472">Membrane</keyword>
<dbReference type="PROSITE" id="PS00018">
    <property type="entry name" value="EF_HAND_1"/>
    <property type="match status" value="1"/>
</dbReference>
<evidence type="ECO:0000256" key="7">
    <source>
        <dbReference type="SAM" id="MobiDB-lite"/>
    </source>
</evidence>
<evidence type="ECO:0000256" key="1">
    <source>
        <dbReference type="ARBA" id="ARBA00004127"/>
    </source>
</evidence>
<dbReference type="GO" id="GO:0008381">
    <property type="term" value="F:mechanosensitive monoatomic ion channel activity"/>
    <property type="evidence" value="ECO:0007669"/>
    <property type="project" value="TreeGrafter"/>
</dbReference>
<evidence type="ECO:0000313" key="10">
    <source>
        <dbReference type="EMBL" id="KAG2176490.1"/>
    </source>
</evidence>
<gene>
    <name evidence="10" type="ORF">INT43_005730</name>
</gene>
<comment type="similarity">
    <text evidence="2">Belongs to the MscS (TC 1.A.23) family.</text>
</comment>
<dbReference type="InterPro" id="IPR011992">
    <property type="entry name" value="EF-hand-dom_pair"/>
</dbReference>
<dbReference type="PANTHER" id="PTHR31618">
    <property type="entry name" value="MECHANOSENSITIVE ION CHANNEL PROTEIN 5"/>
    <property type="match status" value="1"/>
</dbReference>
<dbReference type="GO" id="GO:0005886">
    <property type="term" value="C:plasma membrane"/>
    <property type="evidence" value="ECO:0007669"/>
    <property type="project" value="TreeGrafter"/>
</dbReference>
<evidence type="ECO:0000313" key="11">
    <source>
        <dbReference type="Proteomes" id="UP000654370"/>
    </source>
</evidence>
<feature type="transmembrane region" description="Helical" evidence="8">
    <location>
        <begin position="318"/>
        <end position="340"/>
    </location>
</feature>
<feature type="domain" description="EF-hand" evidence="9">
    <location>
        <begin position="534"/>
        <end position="569"/>
    </location>
</feature>
<keyword evidence="11" id="KW-1185">Reference proteome</keyword>
<dbReference type="InterPro" id="IPR016688">
    <property type="entry name" value="MscS-like_plants/fungi"/>
</dbReference>
<comment type="caution">
    <text evidence="10">The sequence shown here is derived from an EMBL/GenBank/DDBJ whole genome shotgun (WGS) entry which is preliminary data.</text>
</comment>
<dbReference type="InterPro" id="IPR018247">
    <property type="entry name" value="EF_Hand_1_Ca_BS"/>
</dbReference>
<keyword evidence="5 8" id="KW-1133">Transmembrane helix</keyword>
<dbReference type="InterPro" id="IPR023408">
    <property type="entry name" value="MscS_beta-dom_sf"/>
</dbReference>
<feature type="transmembrane region" description="Helical" evidence="8">
    <location>
        <begin position="201"/>
        <end position="221"/>
    </location>
</feature>
<organism evidence="10 11">
    <name type="scientific">Mortierella isabellina</name>
    <name type="common">Filamentous fungus</name>
    <name type="synonym">Umbelopsis isabellina</name>
    <dbReference type="NCBI Taxonomy" id="91625"/>
    <lineage>
        <taxon>Eukaryota</taxon>
        <taxon>Fungi</taxon>
        <taxon>Fungi incertae sedis</taxon>
        <taxon>Mucoromycota</taxon>
        <taxon>Mucoromycotina</taxon>
        <taxon>Umbelopsidomycetes</taxon>
        <taxon>Umbelopsidales</taxon>
        <taxon>Umbelopsidaceae</taxon>
        <taxon>Umbelopsis</taxon>
    </lineage>
</organism>
<evidence type="ECO:0000256" key="5">
    <source>
        <dbReference type="ARBA" id="ARBA00022989"/>
    </source>
</evidence>
<dbReference type="InterPro" id="IPR058650">
    <property type="entry name" value="Msy1/2-like"/>
</dbReference>
<feature type="compositionally biased region" description="Polar residues" evidence="7">
    <location>
        <begin position="23"/>
        <end position="33"/>
    </location>
</feature>
<evidence type="ECO:0000256" key="4">
    <source>
        <dbReference type="ARBA" id="ARBA00022837"/>
    </source>
</evidence>
<dbReference type="InterPro" id="IPR002048">
    <property type="entry name" value="EF_hand_dom"/>
</dbReference>
<evidence type="ECO:0000256" key="2">
    <source>
        <dbReference type="ARBA" id="ARBA00008017"/>
    </source>
</evidence>
<feature type="region of interest" description="Disordered" evidence="7">
    <location>
        <begin position="1"/>
        <end position="52"/>
    </location>
</feature>
<dbReference type="Gene3D" id="1.10.238.10">
    <property type="entry name" value="EF-hand"/>
    <property type="match status" value="1"/>
</dbReference>
<dbReference type="InterPro" id="IPR006685">
    <property type="entry name" value="MscS_channel_2nd"/>
</dbReference>
<dbReference type="EMBL" id="JAEPQZ010000010">
    <property type="protein sequence ID" value="KAG2176490.1"/>
    <property type="molecule type" value="Genomic_DNA"/>
</dbReference>
<reference evidence="10" key="1">
    <citation type="submission" date="2020-12" db="EMBL/GenBank/DDBJ databases">
        <title>Metabolic potential, ecology and presence of endohyphal bacteria is reflected in genomic diversity of Mucoromycotina.</title>
        <authorList>
            <person name="Muszewska A."/>
            <person name="Okrasinska A."/>
            <person name="Steczkiewicz K."/>
            <person name="Drgas O."/>
            <person name="Orlowska M."/>
            <person name="Perlinska-Lenart U."/>
            <person name="Aleksandrzak-Piekarczyk T."/>
            <person name="Szatraj K."/>
            <person name="Zielenkiewicz U."/>
            <person name="Pilsyk S."/>
            <person name="Malc E."/>
            <person name="Mieczkowski P."/>
            <person name="Kruszewska J.S."/>
            <person name="Biernat P."/>
            <person name="Pawlowska J."/>
        </authorList>
    </citation>
    <scope>NUCLEOTIDE SEQUENCE</scope>
    <source>
        <strain evidence="10">WA0000067209</strain>
    </source>
</reference>
<dbReference type="GO" id="GO:0006820">
    <property type="term" value="P:monoatomic anion transport"/>
    <property type="evidence" value="ECO:0007669"/>
    <property type="project" value="TreeGrafter"/>
</dbReference>
<feature type="compositionally biased region" description="Low complexity" evidence="7">
    <location>
        <begin position="105"/>
        <end position="115"/>
    </location>
</feature>
<evidence type="ECO:0000256" key="8">
    <source>
        <dbReference type="SAM" id="Phobius"/>
    </source>
</evidence>
<dbReference type="PROSITE" id="PS50222">
    <property type="entry name" value="EF_HAND_2"/>
    <property type="match status" value="1"/>
</dbReference>
<accession>A0A8H7PMN6</accession>
<sequence length="832" mass="95079">MTKPTGREEESYKESDIPPVYNGRNQRPHNTPTKMRHLASSRKDNDLKPPHVSFAFNPQYSISAPSLHSVPQIVVSPSPAAQPNGSQEFAQMNTFASKADNLHCSSPTTPTMPSPVLSEDIDYTPRTSVDDCDRQQKKHTQYYQETDDEDDNNDRMSNVDTLYGSPSVYSDYEDEVPIGNFSCGCCPLWWMQRAAWFRRTVINLCIFTVIFVPGLTARLVLRDDFKIIAIPIDRWFEFFGLVIFGFHISRLVVYITLKCIRYFSTGKLQTKIEMLQFIQFTIALCLWALACFSGWHFIIKGPDCADPNHCDEAKLFPIIGNIIESLVYACFAFCLERIILIQISTVFKKGAYTDRIVQCQFESDMIEAMLKCRHIDKVEKKIAKAQSRRPSQGELFDSASFNGSLRHNFAPMFKSQPEYPSQLIHCSSESQYGASSIATRISVEVEEKLKPSKAGLEIPEGLLDASSSQYGERKHANISVTQMTKYIQKIRTKKLLNVIGSIEDANKYAKKIYLRLCPRNRGYIAIEEFQRVFNSKRTQDFVFQWLDKDMDGKITFGDMRDAVRRIYRERRNLAKSLSDLENAIHKLDVIFKSITTILLLLVTMLVFEVSVVSIVASFSSVFVSMAFILGNSAKNAFDCLVFLFVVHPFDVGDRIILDDRMYIVHKLHILTTVLERGDGLYVYIANHILAQQYVANIRRSGDMIDEIRMDCNRLTTAAQIYALRSSLQEFVTRNTEIADYRSADIIVDGIMDGYRLRINVQMTCRGNFQDSTRKNKRKVRLYLFLQDQIQKLGIDCRPMTIVDATPEPVLDDLDEPGPIYSEAQKIAQAMRN</sequence>